<organism evidence="1 2">
    <name type="scientific">Bauhinia variegata</name>
    <name type="common">Purple orchid tree</name>
    <name type="synonym">Phanera variegata</name>
    <dbReference type="NCBI Taxonomy" id="167791"/>
    <lineage>
        <taxon>Eukaryota</taxon>
        <taxon>Viridiplantae</taxon>
        <taxon>Streptophyta</taxon>
        <taxon>Embryophyta</taxon>
        <taxon>Tracheophyta</taxon>
        <taxon>Spermatophyta</taxon>
        <taxon>Magnoliopsida</taxon>
        <taxon>eudicotyledons</taxon>
        <taxon>Gunneridae</taxon>
        <taxon>Pentapetalae</taxon>
        <taxon>rosids</taxon>
        <taxon>fabids</taxon>
        <taxon>Fabales</taxon>
        <taxon>Fabaceae</taxon>
        <taxon>Cercidoideae</taxon>
        <taxon>Cercideae</taxon>
        <taxon>Bauhiniinae</taxon>
        <taxon>Bauhinia</taxon>
    </lineage>
</organism>
<gene>
    <name evidence="1" type="ORF">L6164_025403</name>
</gene>
<protein>
    <submittedName>
        <fullName evidence="1">Uncharacterized protein</fullName>
    </submittedName>
</protein>
<keyword evidence="2" id="KW-1185">Reference proteome</keyword>
<dbReference type="Proteomes" id="UP000828941">
    <property type="component" value="Chromosome 10"/>
</dbReference>
<reference evidence="1 2" key="1">
    <citation type="journal article" date="2022" name="DNA Res.">
        <title>Chromosomal-level genome assembly of the orchid tree Bauhinia variegata (Leguminosae; Cercidoideae) supports the allotetraploid origin hypothesis of Bauhinia.</title>
        <authorList>
            <person name="Zhong Y."/>
            <person name="Chen Y."/>
            <person name="Zheng D."/>
            <person name="Pang J."/>
            <person name="Liu Y."/>
            <person name="Luo S."/>
            <person name="Meng S."/>
            <person name="Qian L."/>
            <person name="Wei D."/>
            <person name="Dai S."/>
            <person name="Zhou R."/>
        </authorList>
    </citation>
    <scope>NUCLEOTIDE SEQUENCE [LARGE SCALE GENOMIC DNA]</scope>
    <source>
        <strain evidence="1">BV-YZ2020</strain>
    </source>
</reference>
<dbReference type="EMBL" id="CM039435">
    <property type="protein sequence ID" value="KAI4317540.1"/>
    <property type="molecule type" value="Genomic_DNA"/>
</dbReference>
<name>A0ACB9M3N1_BAUVA</name>
<evidence type="ECO:0000313" key="2">
    <source>
        <dbReference type="Proteomes" id="UP000828941"/>
    </source>
</evidence>
<comment type="caution">
    <text evidence="1">The sequence shown here is derived from an EMBL/GenBank/DDBJ whole genome shotgun (WGS) entry which is preliminary data.</text>
</comment>
<accession>A0ACB9M3N1</accession>
<evidence type="ECO:0000313" key="1">
    <source>
        <dbReference type="EMBL" id="KAI4317540.1"/>
    </source>
</evidence>
<proteinExistence type="predicted"/>
<sequence>MKTQVDLSKFYVRQKSSSNSPATQNLCQYKFYPTYMAATVVQSAPNSIIQMKAEDMTCNEAASRFISENRTELQPRELAQGLTQRAFEASIKNYGCIGLFPSSYFPFKLCTELTD</sequence>